<protein>
    <submittedName>
        <fullName evidence="2">Uncharacterized protein</fullName>
    </submittedName>
</protein>
<proteinExistence type="predicted"/>
<dbReference type="EMBL" id="BGZK01002476">
    <property type="protein sequence ID" value="GBP94217.1"/>
    <property type="molecule type" value="Genomic_DNA"/>
</dbReference>
<dbReference type="Proteomes" id="UP000299102">
    <property type="component" value="Unassembled WGS sequence"/>
</dbReference>
<comment type="caution">
    <text evidence="2">The sequence shown here is derived from an EMBL/GenBank/DDBJ whole genome shotgun (WGS) entry which is preliminary data.</text>
</comment>
<evidence type="ECO:0000313" key="3">
    <source>
        <dbReference type="Proteomes" id="UP000299102"/>
    </source>
</evidence>
<accession>A0A4C2A5P1</accession>
<gene>
    <name evidence="2" type="ORF">EVAR_99963_1</name>
</gene>
<reference evidence="2 3" key="1">
    <citation type="journal article" date="2019" name="Commun. Biol.">
        <title>The bagworm genome reveals a unique fibroin gene that provides high tensile strength.</title>
        <authorList>
            <person name="Kono N."/>
            <person name="Nakamura H."/>
            <person name="Ohtoshi R."/>
            <person name="Tomita M."/>
            <person name="Numata K."/>
            <person name="Arakawa K."/>
        </authorList>
    </citation>
    <scope>NUCLEOTIDE SEQUENCE [LARGE SCALE GENOMIC DNA]</scope>
</reference>
<evidence type="ECO:0000256" key="1">
    <source>
        <dbReference type="SAM" id="MobiDB-lite"/>
    </source>
</evidence>
<sequence length="127" mass="14199">MSVHVSQALGKEDSDRNSSDEIGRNPDWGARGPSAPDCSSGPAFSRFTSPILFPRTSLFKLSGQAPVRREGRNCRFPHGTIFAYLSCLTCKLTVKYYKVHENRRGLFVYVNFEIGSNKAARARLQRS</sequence>
<name>A0A4C2A5P1_EUMVA</name>
<organism evidence="2 3">
    <name type="scientific">Eumeta variegata</name>
    <name type="common">Bagworm moth</name>
    <name type="synonym">Eumeta japonica</name>
    <dbReference type="NCBI Taxonomy" id="151549"/>
    <lineage>
        <taxon>Eukaryota</taxon>
        <taxon>Metazoa</taxon>
        <taxon>Ecdysozoa</taxon>
        <taxon>Arthropoda</taxon>
        <taxon>Hexapoda</taxon>
        <taxon>Insecta</taxon>
        <taxon>Pterygota</taxon>
        <taxon>Neoptera</taxon>
        <taxon>Endopterygota</taxon>
        <taxon>Lepidoptera</taxon>
        <taxon>Glossata</taxon>
        <taxon>Ditrysia</taxon>
        <taxon>Tineoidea</taxon>
        <taxon>Psychidae</taxon>
        <taxon>Oiketicinae</taxon>
        <taxon>Eumeta</taxon>
    </lineage>
</organism>
<keyword evidence="3" id="KW-1185">Reference proteome</keyword>
<feature type="region of interest" description="Disordered" evidence="1">
    <location>
        <begin position="1"/>
        <end position="42"/>
    </location>
</feature>
<dbReference type="AlphaFoldDB" id="A0A4C2A5P1"/>
<evidence type="ECO:0000313" key="2">
    <source>
        <dbReference type="EMBL" id="GBP94217.1"/>
    </source>
</evidence>
<feature type="compositionally biased region" description="Basic and acidic residues" evidence="1">
    <location>
        <begin position="10"/>
        <end position="24"/>
    </location>
</feature>